<dbReference type="InterPro" id="IPR000719">
    <property type="entry name" value="Prot_kinase_dom"/>
</dbReference>
<feature type="chain" id="PRO_5044010129" description="Receptor-like serine/threonine-protein kinase" evidence="17">
    <location>
        <begin position="25"/>
        <end position="854"/>
    </location>
</feature>
<keyword evidence="14" id="KW-0245">EGF-like domain</keyword>
<gene>
    <name evidence="22" type="ORF">OLC1_LOCUS435</name>
</gene>
<dbReference type="Gene3D" id="3.50.4.10">
    <property type="entry name" value="Hepatocyte Growth Factor"/>
    <property type="match status" value="1"/>
</dbReference>
<keyword evidence="16" id="KW-0812">Transmembrane</keyword>
<keyword evidence="3 13" id="KW-0723">Serine/threonine-protein kinase</keyword>
<dbReference type="PIRSF" id="PIRSF000641">
    <property type="entry name" value="SRK"/>
    <property type="match status" value="1"/>
</dbReference>
<dbReference type="PROSITE" id="PS50026">
    <property type="entry name" value="EGF_3"/>
    <property type="match status" value="1"/>
</dbReference>
<dbReference type="EC" id="2.7.11.1" evidence="13"/>
<keyword evidence="16" id="KW-0472">Membrane</keyword>
<keyword evidence="6 13" id="KW-0547">Nucleotide-binding</keyword>
<evidence type="ECO:0000256" key="8">
    <source>
        <dbReference type="ARBA" id="ARBA00022840"/>
    </source>
</evidence>
<dbReference type="GO" id="GO:0005524">
    <property type="term" value="F:ATP binding"/>
    <property type="evidence" value="ECO:0007669"/>
    <property type="project" value="UniProtKB-UniRule"/>
</dbReference>
<keyword evidence="5 17" id="KW-0732">Signal</keyword>
<dbReference type="PROSITE" id="PS50011">
    <property type="entry name" value="PROTEIN_KINASE_DOM"/>
    <property type="match status" value="1"/>
</dbReference>
<evidence type="ECO:0000256" key="2">
    <source>
        <dbReference type="ARBA" id="ARBA00022475"/>
    </source>
</evidence>
<comment type="subcellular location">
    <subcellularLocation>
        <location evidence="1">Cell membrane</location>
        <topology evidence="1">Single-pass type I membrane protein</topology>
    </subcellularLocation>
</comment>
<evidence type="ECO:0000256" key="17">
    <source>
        <dbReference type="SAM" id="SignalP"/>
    </source>
</evidence>
<dbReference type="InterPro" id="IPR001480">
    <property type="entry name" value="Bulb-type_lectin_dom"/>
</dbReference>
<dbReference type="Pfam" id="PF01453">
    <property type="entry name" value="B_lectin"/>
    <property type="match status" value="1"/>
</dbReference>
<dbReference type="InterPro" id="IPR001245">
    <property type="entry name" value="Ser-Thr/Tyr_kinase_cat_dom"/>
</dbReference>
<evidence type="ECO:0000256" key="9">
    <source>
        <dbReference type="ARBA" id="ARBA00023157"/>
    </source>
</evidence>
<protein>
    <recommendedName>
        <fullName evidence="13">Receptor-like serine/threonine-protein kinase</fullName>
        <ecNumber evidence="13">2.7.11.1</ecNumber>
    </recommendedName>
</protein>
<feature type="transmembrane region" description="Helical" evidence="16">
    <location>
        <begin position="452"/>
        <end position="474"/>
    </location>
</feature>
<comment type="catalytic activity">
    <reaction evidence="12 13">
        <text>L-seryl-[protein] + ATP = O-phospho-L-seryl-[protein] + ADP + H(+)</text>
        <dbReference type="Rhea" id="RHEA:17989"/>
        <dbReference type="Rhea" id="RHEA-COMP:9863"/>
        <dbReference type="Rhea" id="RHEA-COMP:11604"/>
        <dbReference type="ChEBI" id="CHEBI:15378"/>
        <dbReference type="ChEBI" id="CHEBI:29999"/>
        <dbReference type="ChEBI" id="CHEBI:30616"/>
        <dbReference type="ChEBI" id="CHEBI:83421"/>
        <dbReference type="ChEBI" id="CHEBI:456216"/>
        <dbReference type="EC" id="2.7.11.1"/>
    </reaction>
</comment>
<dbReference type="PROSITE" id="PS50927">
    <property type="entry name" value="BULB_LECTIN"/>
    <property type="match status" value="1"/>
</dbReference>
<dbReference type="Pfam" id="PF00954">
    <property type="entry name" value="S_locus_glycop"/>
    <property type="match status" value="1"/>
</dbReference>
<dbReference type="CDD" id="cd00028">
    <property type="entry name" value="B_lectin"/>
    <property type="match status" value="1"/>
</dbReference>
<dbReference type="InterPro" id="IPR003609">
    <property type="entry name" value="Pan_app"/>
</dbReference>
<dbReference type="GO" id="GO:0005886">
    <property type="term" value="C:plasma membrane"/>
    <property type="evidence" value="ECO:0007669"/>
    <property type="project" value="UniProtKB-SubCell"/>
</dbReference>
<evidence type="ECO:0000259" key="19">
    <source>
        <dbReference type="PROSITE" id="PS50026"/>
    </source>
</evidence>
<dbReference type="InterPro" id="IPR011009">
    <property type="entry name" value="Kinase-like_dom_sf"/>
</dbReference>
<keyword evidence="9" id="KW-1015">Disulfide bond</keyword>
<evidence type="ECO:0000256" key="13">
    <source>
        <dbReference type="PIRNR" id="PIRNR000641"/>
    </source>
</evidence>
<keyword evidence="4 13" id="KW-0808">Transferase</keyword>
<feature type="domain" description="EGF-like" evidence="19">
    <location>
        <begin position="290"/>
        <end position="328"/>
    </location>
</feature>
<evidence type="ECO:0000256" key="5">
    <source>
        <dbReference type="ARBA" id="ARBA00022729"/>
    </source>
</evidence>
<dbReference type="Pfam" id="PF07714">
    <property type="entry name" value="PK_Tyr_Ser-Thr"/>
    <property type="match status" value="1"/>
</dbReference>
<dbReference type="FunFam" id="1.10.510.10:FF:000060">
    <property type="entry name" value="G-type lectin S-receptor-like serine/threonine-protein kinase"/>
    <property type="match status" value="1"/>
</dbReference>
<dbReference type="FunFam" id="3.30.200.20:FF:000195">
    <property type="entry name" value="G-type lectin S-receptor-like serine/threonine-protein kinase"/>
    <property type="match status" value="1"/>
</dbReference>
<dbReference type="SUPFAM" id="SSF51110">
    <property type="entry name" value="alpha-D-mannose-specific plant lectins"/>
    <property type="match status" value="1"/>
</dbReference>
<evidence type="ECO:0000259" key="21">
    <source>
        <dbReference type="PROSITE" id="PS50948"/>
    </source>
</evidence>
<dbReference type="PROSITE" id="PS00108">
    <property type="entry name" value="PROTEIN_KINASE_ST"/>
    <property type="match status" value="1"/>
</dbReference>
<dbReference type="Proteomes" id="UP001161247">
    <property type="component" value="Chromosome 1"/>
</dbReference>
<dbReference type="PANTHER" id="PTHR27002">
    <property type="entry name" value="RECEPTOR-LIKE SERINE/THREONINE-PROTEIN KINASE SD1-8"/>
    <property type="match status" value="1"/>
</dbReference>
<dbReference type="EMBL" id="OX459118">
    <property type="protein sequence ID" value="CAI9087672.1"/>
    <property type="molecule type" value="Genomic_DNA"/>
</dbReference>
<evidence type="ECO:0000256" key="6">
    <source>
        <dbReference type="ARBA" id="ARBA00022741"/>
    </source>
</evidence>
<dbReference type="PANTHER" id="PTHR27002:SF1095">
    <property type="entry name" value="G-TYPE LECTIN S-RECEPTOR-LIKE SERINE_THREONINE-PROTEIN KINASE RKS1"/>
    <property type="match status" value="1"/>
</dbReference>
<keyword evidence="2" id="KW-1003">Cell membrane</keyword>
<feature type="binding site" evidence="15">
    <location>
        <position position="559"/>
    </location>
    <ligand>
        <name>ATP</name>
        <dbReference type="ChEBI" id="CHEBI:30616"/>
    </ligand>
</feature>
<keyword evidence="23" id="KW-1185">Reference proteome</keyword>
<dbReference type="InterPro" id="IPR008271">
    <property type="entry name" value="Ser/Thr_kinase_AS"/>
</dbReference>
<organism evidence="22 23">
    <name type="scientific">Oldenlandia corymbosa var. corymbosa</name>
    <dbReference type="NCBI Taxonomy" id="529605"/>
    <lineage>
        <taxon>Eukaryota</taxon>
        <taxon>Viridiplantae</taxon>
        <taxon>Streptophyta</taxon>
        <taxon>Embryophyta</taxon>
        <taxon>Tracheophyta</taxon>
        <taxon>Spermatophyta</taxon>
        <taxon>Magnoliopsida</taxon>
        <taxon>eudicotyledons</taxon>
        <taxon>Gunneridae</taxon>
        <taxon>Pentapetalae</taxon>
        <taxon>asterids</taxon>
        <taxon>lamiids</taxon>
        <taxon>Gentianales</taxon>
        <taxon>Rubiaceae</taxon>
        <taxon>Rubioideae</taxon>
        <taxon>Spermacoceae</taxon>
        <taxon>Hedyotis-Oldenlandia complex</taxon>
        <taxon>Oldenlandia</taxon>
    </lineage>
</organism>
<reference evidence="22" key="1">
    <citation type="submission" date="2023-03" db="EMBL/GenBank/DDBJ databases">
        <authorList>
            <person name="Julca I."/>
        </authorList>
    </citation>
    <scope>NUCLEOTIDE SEQUENCE</scope>
</reference>
<evidence type="ECO:0000259" key="20">
    <source>
        <dbReference type="PROSITE" id="PS50927"/>
    </source>
</evidence>
<dbReference type="SUPFAM" id="SSF56112">
    <property type="entry name" value="Protein kinase-like (PK-like)"/>
    <property type="match status" value="1"/>
</dbReference>
<dbReference type="InterPro" id="IPR017441">
    <property type="entry name" value="Protein_kinase_ATP_BS"/>
</dbReference>
<evidence type="ECO:0000256" key="12">
    <source>
        <dbReference type="ARBA" id="ARBA00048679"/>
    </source>
</evidence>
<dbReference type="GO" id="GO:0004674">
    <property type="term" value="F:protein serine/threonine kinase activity"/>
    <property type="evidence" value="ECO:0007669"/>
    <property type="project" value="UniProtKB-KW"/>
</dbReference>
<evidence type="ECO:0000256" key="7">
    <source>
        <dbReference type="ARBA" id="ARBA00022777"/>
    </source>
</evidence>
<dbReference type="SMART" id="SM00473">
    <property type="entry name" value="PAN_AP"/>
    <property type="match status" value="1"/>
</dbReference>
<dbReference type="InterPro" id="IPR036426">
    <property type="entry name" value="Bulb-type_lectin_dom_sf"/>
</dbReference>
<evidence type="ECO:0000256" key="14">
    <source>
        <dbReference type="PROSITE-ProRule" id="PRU00076"/>
    </source>
</evidence>
<dbReference type="Gene3D" id="1.10.510.10">
    <property type="entry name" value="Transferase(Phosphotransferase) domain 1"/>
    <property type="match status" value="1"/>
</dbReference>
<evidence type="ECO:0000256" key="10">
    <source>
        <dbReference type="ARBA" id="ARBA00023180"/>
    </source>
</evidence>
<dbReference type="Gene3D" id="3.30.200.20">
    <property type="entry name" value="Phosphorylase Kinase, domain 1"/>
    <property type="match status" value="1"/>
</dbReference>
<evidence type="ECO:0000259" key="18">
    <source>
        <dbReference type="PROSITE" id="PS50011"/>
    </source>
</evidence>
<accession>A0AAV1BYT3</accession>
<proteinExistence type="inferred from homology"/>
<dbReference type="Gene3D" id="2.90.10.10">
    <property type="entry name" value="Bulb-type lectin domain"/>
    <property type="match status" value="1"/>
</dbReference>
<keyword evidence="16" id="KW-1133">Transmembrane helix</keyword>
<dbReference type="CDD" id="cd01098">
    <property type="entry name" value="PAN_AP_plant"/>
    <property type="match status" value="1"/>
</dbReference>
<dbReference type="GO" id="GO:0048544">
    <property type="term" value="P:recognition of pollen"/>
    <property type="evidence" value="ECO:0007669"/>
    <property type="project" value="InterPro"/>
</dbReference>
<keyword evidence="8 13" id="KW-0067">ATP-binding</keyword>
<comment type="caution">
    <text evidence="14">Lacks conserved residue(s) required for the propagation of feature annotation.</text>
</comment>
<dbReference type="InterPro" id="IPR000742">
    <property type="entry name" value="EGF"/>
</dbReference>
<dbReference type="SMART" id="SM00108">
    <property type="entry name" value="B_lectin"/>
    <property type="match status" value="1"/>
</dbReference>
<keyword evidence="10" id="KW-0325">Glycoprotein</keyword>
<evidence type="ECO:0000256" key="3">
    <source>
        <dbReference type="ARBA" id="ARBA00022527"/>
    </source>
</evidence>
<evidence type="ECO:0000256" key="16">
    <source>
        <dbReference type="SAM" id="Phobius"/>
    </source>
</evidence>
<dbReference type="PROSITE" id="PS50948">
    <property type="entry name" value="PAN"/>
    <property type="match status" value="1"/>
</dbReference>
<feature type="domain" description="Bulb-type lectin" evidence="20">
    <location>
        <begin position="25"/>
        <end position="152"/>
    </location>
</feature>
<dbReference type="PROSITE" id="PS00107">
    <property type="entry name" value="PROTEIN_KINASE_ATP"/>
    <property type="match status" value="1"/>
</dbReference>
<dbReference type="Pfam" id="PF08276">
    <property type="entry name" value="PAN_2"/>
    <property type="match status" value="1"/>
</dbReference>
<dbReference type="InterPro" id="IPR024171">
    <property type="entry name" value="SRK-like_kinase"/>
</dbReference>
<dbReference type="SMART" id="SM00220">
    <property type="entry name" value="S_TKc"/>
    <property type="match status" value="1"/>
</dbReference>
<evidence type="ECO:0000256" key="15">
    <source>
        <dbReference type="PROSITE-ProRule" id="PRU10141"/>
    </source>
</evidence>
<dbReference type="InterPro" id="IPR000858">
    <property type="entry name" value="S_locus_glycoprot_dom"/>
</dbReference>
<evidence type="ECO:0000256" key="11">
    <source>
        <dbReference type="ARBA" id="ARBA00047899"/>
    </source>
</evidence>
<evidence type="ECO:0000313" key="22">
    <source>
        <dbReference type="EMBL" id="CAI9087672.1"/>
    </source>
</evidence>
<feature type="domain" description="Protein kinase" evidence="18">
    <location>
        <begin position="531"/>
        <end position="818"/>
    </location>
</feature>
<comment type="catalytic activity">
    <reaction evidence="11 13">
        <text>L-threonyl-[protein] + ATP = O-phospho-L-threonyl-[protein] + ADP + H(+)</text>
        <dbReference type="Rhea" id="RHEA:46608"/>
        <dbReference type="Rhea" id="RHEA-COMP:11060"/>
        <dbReference type="Rhea" id="RHEA-COMP:11605"/>
        <dbReference type="ChEBI" id="CHEBI:15378"/>
        <dbReference type="ChEBI" id="CHEBI:30013"/>
        <dbReference type="ChEBI" id="CHEBI:30616"/>
        <dbReference type="ChEBI" id="CHEBI:61977"/>
        <dbReference type="ChEBI" id="CHEBI:456216"/>
        <dbReference type="EC" id="2.7.11.1"/>
    </reaction>
</comment>
<feature type="domain" description="Apple" evidence="21">
    <location>
        <begin position="348"/>
        <end position="433"/>
    </location>
</feature>
<evidence type="ECO:0000313" key="23">
    <source>
        <dbReference type="Proteomes" id="UP001161247"/>
    </source>
</evidence>
<sequence>MQQRSNYFYITTFLFTCLLQCCTSTDTITQNQSFKDGDLLVSSNKSFAFGFFSPGASLNRYVGIWYNRVSEQTVVWVANRNNPINGSHGVLSIETPGNLVLRDQSNKNKLIWSTNVSISGSSAANSSFIQLMDTGNLVLFGGEGNRGIISWQSFDYPTNTLLPHMKQGVNRTSGLLWSLTSWKSKDDPGTGDFQFKMVLNGSPQFFLYKNSERLWRSGPWNGIQLSGVPDMTTRFIFSVDYVENNNEVSLSYAIHNPSIFSRMVLNESGTMDRLTWQEGQKSWVQFWTVPKDQCDYYSHCGAFGDCNPYKLGEFECECLPGYEPKVKSEWYLRDGINGCTRKPGEPLCGNSTRNDVGFIKLTSVKVPDTTNAVVNRVLGLKECADFCSKNCSCTAYTSANVSNGGSGCVTWHGELIDTRQFSNQGQDVYIKVTASELAEYVKNVKGSRHKKWIIILVASIALIVVLIFVIFIVLRKRKGRRHYIQELLSFNLSPPSVSSYGGSSLKRKQMDENRDLTIYDLKTISCATDSFALANKLGEGGFGSVYKGRLSNGCEIAVKRLSKSSGQGIEEFKNEVTLIARLQHKNLVKLLGCCIQEGEKMLVYEYLPNKGLDNYIFDKEKGELLDWRKRFEISLGIARGIVYLHRDSRLKIIHRDLKSSNVLLDANMQPKISDFGMARIFGADQMEAKTLRVVGTYGYMSPEYAMQGLFSEKSDVFSYGVLLMEIISGKRNSSYFNDDAVNLIGYVWELWKEGKALNIVDSAILGESYNPDEAGRCILIGLLCVQEHAMDRPTMSEVLSMLSNETSVSSISPKEPAFVIKKSSYQSDKTHTYSSSASLGASVDDVTITVVRAR</sequence>
<feature type="signal peptide" evidence="17">
    <location>
        <begin position="1"/>
        <end position="24"/>
    </location>
</feature>
<dbReference type="CDD" id="cd14066">
    <property type="entry name" value="STKc_IRAK"/>
    <property type="match status" value="1"/>
</dbReference>
<name>A0AAV1BYT3_OLDCO</name>
<dbReference type="AlphaFoldDB" id="A0AAV1BYT3"/>
<keyword evidence="7 13" id="KW-0418">Kinase</keyword>
<comment type="similarity">
    <text evidence="13">Belongs to the protein kinase superfamily. Ser/Thr protein kinase family.</text>
</comment>
<dbReference type="FunFam" id="2.90.10.10:FF:000005">
    <property type="entry name" value="G-type lectin S-receptor-like serine/threonine-protein kinase"/>
    <property type="match status" value="1"/>
</dbReference>
<evidence type="ECO:0000256" key="4">
    <source>
        <dbReference type="ARBA" id="ARBA00022679"/>
    </source>
</evidence>
<evidence type="ECO:0000256" key="1">
    <source>
        <dbReference type="ARBA" id="ARBA00004251"/>
    </source>
</evidence>